<keyword evidence="4 6" id="KW-1133">Transmembrane helix</keyword>
<evidence type="ECO:0000259" key="7">
    <source>
        <dbReference type="Pfam" id="PF13396"/>
    </source>
</evidence>
<keyword evidence="3 6" id="KW-0812">Transmembrane</keyword>
<evidence type="ECO:0000313" key="8">
    <source>
        <dbReference type="EMBL" id="MFD2692923.1"/>
    </source>
</evidence>
<protein>
    <submittedName>
        <fullName evidence="8">PLDc N-terminal domain-containing protein</fullName>
    </submittedName>
</protein>
<evidence type="ECO:0000256" key="1">
    <source>
        <dbReference type="ARBA" id="ARBA00004651"/>
    </source>
</evidence>
<proteinExistence type="predicted"/>
<evidence type="ECO:0000256" key="5">
    <source>
        <dbReference type="ARBA" id="ARBA00023136"/>
    </source>
</evidence>
<accession>A0ABW5S0H9</accession>
<feature type="domain" description="Cardiolipin synthase N-terminal" evidence="7">
    <location>
        <begin position="18"/>
        <end position="61"/>
    </location>
</feature>
<comment type="caution">
    <text evidence="8">The sequence shown here is derived from an EMBL/GenBank/DDBJ whole genome shotgun (WGS) entry which is preliminary data.</text>
</comment>
<evidence type="ECO:0000313" key="9">
    <source>
        <dbReference type="Proteomes" id="UP001597399"/>
    </source>
</evidence>
<feature type="transmembrane region" description="Helical" evidence="6">
    <location>
        <begin position="6"/>
        <end position="26"/>
    </location>
</feature>
<keyword evidence="5 6" id="KW-0472">Membrane</keyword>
<keyword evidence="2" id="KW-1003">Cell membrane</keyword>
<evidence type="ECO:0000256" key="2">
    <source>
        <dbReference type="ARBA" id="ARBA00022475"/>
    </source>
</evidence>
<keyword evidence="9" id="KW-1185">Reference proteome</keyword>
<feature type="transmembrane region" description="Helical" evidence="6">
    <location>
        <begin position="38"/>
        <end position="59"/>
    </location>
</feature>
<comment type="subcellular location">
    <subcellularLocation>
        <location evidence="1">Cell membrane</location>
        <topology evidence="1">Multi-pass membrane protein</topology>
    </subcellularLocation>
</comment>
<dbReference type="Pfam" id="PF13396">
    <property type="entry name" value="PLDc_N"/>
    <property type="match status" value="1"/>
</dbReference>
<name>A0ABW5S0H9_9BACL</name>
<dbReference type="RefSeq" id="WP_253063572.1">
    <property type="nucleotide sequence ID" value="NZ_JAMXWM010000022.1"/>
</dbReference>
<sequence>MIQNYLPFLIPIIVLELILALSALIHLLRHQSFRFGNLFIWIIIVLFLQIIGPILYFTIGRGEDA</sequence>
<evidence type="ECO:0000256" key="6">
    <source>
        <dbReference type="SAM" id="Phobius"/>
    </source>
</evidence>
<dbReference type="Proteomes" id="UP001597399">
    <property type="component" value="Unassembled WGS sequence"/>
</dbReference>
<reference evidence="9" key="1">
    <citation type="journal article" date="2019" name="Int. J. Syst. Evol. Microbiol.">
        <title>The Global Catalogue of Microorganisms (GCM) 10K type strain sequencing project: providing services to taxonomists for standard genome sequencing and annotation.</title>
        <authorList>
            <consortium name="The Broad Institute Genomics Platform"/>
            <consortium name="The Broad Institute Genome Sequencing Center for Infectious Disease"/>
            <person name="Wu L."/>
            <person name="Ma J."/>
        </authorList>
    </citation>
    <scope>NUCLEOTIDE SEQUENCE [LARGE SCALE GENOMIC DNA]</scope>
    <source>
        <strain evidence="9">TISTR 2466</strain>
    </source>
</reference>
<gene>
    <name evidence="8" type="ORF">ACFSUE_04650</name>
</gene>
<evidence type="ECO:0000256" key="3">
    <source>
        <dbReference type="ARBA" id="ARBA00022692"/>
    </source>
</evidence>
<dbReference type="EMBL" id="JBHUMQ010000012">
    <property type="protein sequence ID" value="MFD2692923.1"/>
    <property type="molecule type" value="Genomic_DNA"/>
</dbReference>
<evidence type="ECO:0000256" key="4">
    <source>
        <dbReference type="ARBA" id="ARBA00022989"/>
    </source>
</evidence>
<dbReference type="InterPro" id="IPR027379">
    <property type="entry name" value="CLS_N"/>
</dbReference>
<organism evidence="8 9">
    <name type="scientific">Sporolactobacillus shoreicorticis</name>
    <dbReference type="NCBI Taxonomy" id="1923877"/>
    <lineage>
        <taxon>Bacteria</taxon>
        <taxon>Bacillati</taxon>
        <taxon>Bacillota</taxon>
        <taxon>Bacilli</taxon>
        <taxon>Bacillales</taxon>
        <taxon>Sporolactobacillaceae</taxon>
        <taxon>Sporolactobacillus</taxon>
    </lineage>
</organism>